<evidence type="ECO:0000259" key="1">
    <source>
        <dbReference type="Pfam" id="PF07687"/>
    </source>
</evidence>
<evidence type="ECO:0000313" key="3">
    <source>
        <dbReference type="Proteomes" id="UP000724149"/>
    </source>
</evidence>
<dbReference type="PANTHER" id="PTHR43501">
    <property type="entry name" value="CYTOSOL NON-SPECIFIC DIPEPTIDASE"/>
    <property type="match status" value="1"/>
</dbReference>
<name>A0ABS2GQH4_9FIRM</name>
<dbReference type="InterPro" id="IPR011650">
    <property type="entry name" value="Peptidase_M20_dimer"/>
</dbReference>
<dbReference type="SUPFAM" id="SSF53187">
    <property type="entry name" value="Zn-dependent exopeptidases"/>
    <property type="match status" value="1"/>
</dbReference>
<dbReference type="PANTHER" id="PTHR43501:SF1">
    <property type="entry name" value="CYTOSOL NON-SPECIFIC DIPEPTIDASE"/>
    <property type="match status" value="1"/>
</dbReference>
<protein>
    <submittedName>
        <fullName evidence="2">Beta-Ala-His dipeptidase</fullName>
        <ecNumber evidence="2">3.4.13.20</ecNumber>
    </submittedName>
</protein>
<dbReference type="PRINTS" id="PR00934">
    <property type="entry name" value="XHISDIPTASE"/>
</dbReference>
<dbReference type="InterPro" id="IPR001160">
    <property type="entry name" value="Peptidase_M20C"/>
</dbReference>
<proteinExistence type="predicted"/>
<feature type="domain" description="Peptidase M20 dimerisation" evidence="1">
    <location>
        <begin position="208"/>
        <end position="293"/>
    </location>
</feature>
<keyword evidence="2" id="KW-0645">Protease</keyword>
<dbReference type="Pfam" id="PF07687">
    <property type="entry name" value="M20_dimer"/>
    <property type="match status" value="1"/>
</dbReference>
<dbReference type="GO" id="GO:0016805">
    <property type="term" value="F:dipeptidase activity"/>
    <property type="evidence" value="ECO:0007669"/>
    <property type="project" value="UniProtKB-KW"/>
</dbReference>
<dbReference type="PIRSF" id="PIRSF016599">
    <property type="entry name" value="Xaa-His_dipept"/>
    <property type="match status" value="1"/>
</dbReference>
<keyword evidence="2" id="KW-0224">Dipeptidase</keyword>
<keyword evidence="3" id="KW-1185">Reference proteome</keyword>
<gene>
    <name evidence="2" type="primary">pepD</name>
    <name evidence="2" type="ORF">H9X81_08105</name>
</gene>
<dbReference type="InterPro" id="IPR002933">
    <property type="entry name" value="Peptidase_M20"/>
</dbReference>
<keyword evidence="2" id="KW-0378">Hydrolase</keyword>
<dbReference type="Proteomes" id="UP000724149">
    <property type="component" value="Unassembled WGS sequence"/>
</dbReference>
<dbReference type="Gene3D" id="3.40.630.10">
    <property type="entry name" value="Zn peptidases"/>
    <property type="match status" value="2"/>
</dbReference>
<dbReference type="NCBIfam" id="TIGR01893">
    <property type="entry name" value="aa-his-dipept"/>
    <property type="match status" value="1"/>
</dbReference>
<dbReference type="Pfam" id="PF01546">
    <property type="entry name" value="Peptidase_M20"/>
    <property type="match status" value="1"/>
</dbReference>
<dbReference type="RefSeq" id="WP_204721152.1">
    <property type="nucleotide sequence ID" value="NZ_JACSNR010000007.1"/>
</dbReference>
<comment type="caution">
    <text evidence="2">The sequence shown here is derived from an EMBL/GenBank/DDBJ whole genome shotgun (WGS) entry which is preliminary data.</text>
</comment>
<evidence type="ECO:0000313" key="2">
    <source>
        <dbReference type="EMBL" id="MBM6923649.1"/>
    </source>
</evidence>
<dbReference type="EC" id="3.4.13.20" evidence="2"/>
<accession>A0ABS2GQH4</accession>
<reference evidence="2 3" key="1">
    <citation type="journal article" date="2021" name="Sci. Rep.">
        <title>The distribution of antibiotic resistance genes in chicken gut microbiota commensals.</title>
        <authorList>
            <person name="Juricova H."/>
            <person name="Matiasovicova J."/>
            <person name="Kubasova T."/>
            <person name="Cejkova D."/>
            <person name="Rychlik I."/>
        </authorList>
    </citation>
    <scope>NUCLEOTIDE SEQUENCE [LARGE SCALE GENOMIC DNA]</scope>
    <source>
        <strain evidence="2 3">An564</strain>
    </source>
</reference>
<sequence length="485" mass="52594">MNYILTDKEPKLPLKYFEDISAIPHGSYNEKAISAFIADTAAKLGLYARVDERNNVVVKKPATPGYEHLPALLLQAHVDMVNEKNSDSDHDFTKDGLKLILEGNILRADGTTLGADDGKGVAYMLALMDSDSDAFPHPPLEFLFTTGEEVGFWGAMALDCSDITARRMIGLDAGPEGVVATTSAGAQEVIFSIPTEYEPVKGDVLAVSVRGLLGGHSAMNITDEKGNSNKIMGRLLHNAAKVADFRLCHITGGAMFNAIPREADAIIAVEPGKKQAVIDKIAKVTAELQDELAASDPGLTVTVTDAKADKMLSAAVTKAVVECLYNVPNGVRMMNKQVPGLPVTSTNMGVVKTLEDKITVDTMLRSSSKSLNDDYVDNICTVGKLAGMPEVWVGDWMPAWPYMAGSKMRELAKKMYKERTGEDMRELAVHGGLELGVFSEKMPGMDIVTLGCTSGNEHTVTEWMDIDSYARVYQFMKDFIAELCK</sequence>
<dbReference type="EMBL" id="JACSNR010000007">
    <property type="protein sequence ID" value="MBM6923649.1"/>
    <property type="molecule type" value="Genomic_DNA"/>
</dbReference>
<organism evidence="2 3">
    <name type="scientific">Hydrogenoanaerobacterium saccharovorans</name>
    <dbReference type="NCBI Taxonomy" id="474960"/>
    <lineage>
        <taxon>Bacteria</taxon>
        <taxon>Bacillati</taxon>
        <taxon>Bacillota</taxon>
        <taxon>Clostridia</taxon>
        <taxon>Eubacteriales</taxon>
        <taxon>Oscillospiraceae</taxon>
        <taxon>Hydrogenoanaerobacterium</taxon>
    </lineage>
</organism>